<feature type="compositionally biased region" description="Polar residues" evidence="2">
    <location>
        <begin position="519"/>
        <end position="533"/>
    </location>
</feature>
<accession>A0A1Y2FWF1</accession>
<feature type="compositionally biased region" description="Basic and acidic residues" evidence="2">
    <location>
        <begin position="8"/>
        <end position="19"/>
    </location>
</feature>
<feature type="coiled-coil region" evidence="1">
    <location>
        <begin position="211"/>
        <end position="238"/>
    </location>
</feature>
<comment type="caution">
    <text evidence="3">The sequence shown here is derived from an EMBL/GenBank/DDBJ whole genome shotgun (WGS) entry which is preliminary data.</text>
</comment>
<feature type="compositionally biased region" description="Polar residues" evidence="2">
    <location>
        <begin position="61"/>
        <end position="77"/>
    </location>
</feature>
<dbReference type="RefSeq" id="XP_040728362.1">
    <property type="nucleotide sequence ID" value="XM_040866088.1"/>
</dbReference>
<name>A0A1Y2FWF1_PROLT</name>
<keyword evidence="4" id="KW-1185">Reference proteome</keyword>
<feature type="region of interest" description="Disordered" evidence="2">
    <location>
        <begin position="552"/>
        <end position="576"/>
    </location>
</feature>
<evidence type="ECO:0000313" key="3">
    <source>
        <dbReference type="EMBL" id="ORY87867.1"/>
    </source>
</evidence>
<feature type="region of interest" description="Disordered" evidence="2">
    <location>
        <begin position="415"/>
        <end position="436"/>
    </location>
</feature>
<feature type="compositionally biased region" description="Basic and acidic residues" evidence="2">
    <location>
        <begin position="622"/>
        <end position="633"/>
    </location>
</feature>
<dbReference type="Proteomes" id="UP000193685">
    <property type="component" value="Unassembled WGS sequence"/>
</dbReference>
<feature type="compositionally biased region" description="Basic and acidic residues" evidence="2">
    <location>
        <begin position="559"/>
        <end position="570"/>
    </location>
</feature>
<proteinExistence type="predicted"/>
<dbReference type="EMBL" id="MCFI01000001">
    <property type="protein sequence ID" value="ORY87867.1"/>
    <property type="molecule type" value="Genomic_DNA"/>
</dbReference>
<feature type="compositionally biased region" description="Low complexity" evidence="2">
    <location>
        <begin position="118"/>
        <end position="127"/>
    </location>
</feature>
<dbReference type="GeneID" id="63782687"/>
<evidence type="ECO:0000256" key="2">
    <source>
        <dbReference type="SAM" id="MobiDB-lite"/>
    </source>
</evidence>
<feature type="region of interest" description="Disordered" evidence="2">
    <location>
        <begin position="612"/>
        <end position="644"/>
    </location>
</feature>
<sequence length="836" mass="91097">MPTYSGADRQEPHSVRRDEEEYDFACFTSDEEEATSPPQHAKVQLETVPDESEIPQRASPPHTSVSEAIQPTSNVAPSSAGPAHSHGHPNRSYALITQDELDSFVLDREPSLPPRPVRPSSSSSSTESISLVDDVFSAFDSVRQAVHADVLPLFAQFSRALNMHDLDHVAVQSAERMRQTLSAHRRRVQECARDVEMSAKQQAQQLSRDVEAFAQRTARDVTEQMNKLQSEIERAAAGLPREPQEEEVLFEVPESPITETVAVDATKTAESVPSLSVPTTADETNIQWETSEVTGIKMARDSEVMATVVTASGHSLDVPVQELWTAAPSLISKFEKNVNQKLESLQPLESETISKTDEATSEPDAIASTAQVAHLQLSTLSKEASKYFNSNSPEPTNKIADLSPEEARIAALSGLSESTRESTRKEAQMYPPCYRGYGPDTSTGKYAFESDKWTEAVKGDAPKSQLAYNGSDLQMKNSSSFVVFMHPSLGKQLRQIRMVPTSPPPAFATDDSPAASVPPLTQSFGTTSESPPVTSSDTDFSFPFSGKPVAIETPQSEEESARPFFRESGKENTQSSDSFILQPAVAVPKTFASKEAAGDDTDVSFHFQGNPVAIETPQSEEESARPFFRESSKENTQSSGSFIFKPAVATPEKVVSKEAAVQRDSPSSFWTSPCRTDGPFAQQHADSQTAPRWIIPRSPVPSPLAPSTSALPSQRSFTAASQSPLSNAPIHEERKRFFHTSPTTSPAKTVPSPFCFAASPAKSTTTQGGEPSEGRKEQSFYPPLSAFATNHQRRVQSCAVRLLREQVLPAYESDRALALAEAADGKYEEALLLMTH</sequence>
<evidence type="ECO:0000313" key="4">
    <source>
        <dbReference type="Proteomes" id="UP000193685"/>
    </source>
</evidence>
<keyword evidence="1" id="KW-0175">Coiled coil</keyword>
<feature type="region of interest" description="Disordered" evidence="2">
    <location>
        <begin position="502"/>
        <end position="537"/>
    </location>
</feature>
<feature type="region of interest" description="Disordered" evidence="2">
    <location>
        <begin position="1"/>
        <end position="90"/>
    </location>
</feature>
<feature type="compositionally biased region" description="Basic and acidic residues" evidence="2">
    <location>
        <begin position="418"/>
        <end position="427"/>
    </location>
</feature>
<feature type="compositionally biased region" description="Polar residues" evidence="2">
    <location>
        <begin position="714"/>
        <end position="726"/>
    </location>
</feature>
<reference evidence="3 4" key="1">
    <citation type="submission" date="2016-07" db="EMBL/GenBank/DDBJ databases">
        <title>Pervasive Adenine N6-methylation of Active Genes in Fungi.</title>
        <authorList>
            <consortium name="DOE Joint Genome Institute"/>
            <person name="Mondo S.J."/>
            <person name="Dannebaum R.O."/>
            <person name="Kuo R.C."/>
            <person name="Labutti K."/>
            <person name="Haridas S."/>
            <person name="Kuo A."/>
            <person name="Salamov A."/>
            <person name="Ahrendt S.R."/>
            <person name="Lipzen A."/>
            <person name="Sullivan W."/>
            <person name="Andreopoulos W.B."/>
            <person name="Clum A."/>
            <person name="Lindquist E."/>
            <person name="Daum C."/>
            <person name="Ramamoorthy G.K."/>
            <person name="Gryganskyi A."/>
            <person name="Culley D."/>
            <person name="Magnuson J.K."/>
            <person name="James T.Y."/>
            <person name="O'Malley M.A."/>
            <person name="Stajich J.E."/>
            <person name="Spatafora J.W."/>
            <person name="Visel A."/>
            <person name="Grigoriev I.V."/>
        </authorList>
    </citation>
    <scope>NUCLEOTIDE SEQUENCE [LARGE SCALE GENOMIC DNA]</scope>
    <source>
        <strain evidence="3 4">12-1054</strain>
    </source>
</reference>
<feature type="region of interest" description="Disordered" evidence="2">
    <location>
        <begin position="657"/>
        <end position="728"/>
    </location>
</feature>
<dbReference type="AlphaFoldDB" id="A0A1Y2FWF1"/>
<evidence type="ECO:0000256" key="1">
    <source>
        <dbReference type="SAM" id="Coils"/>
    </source>
</evidence>
<feature type="region of interest" description="Disordered" evidence="2">
    <location>
        <begin position="107"/>
        <end position="127"/>
    </location>
</feature>
<organism evidence="3 4">
    <name type="scientific">Protomyces lactucae-debilis</name>
    <dbReference type="NCBI Taxonomy" id="2754530"/>
    <lineage>
        <taxon>Eukaryota</taxon>
        <taxon>Fungi</taxon>
        <taxon>Dikarya</taxon>
        <taxon>Ascomycota</taxon>
        <taxon>Taphrinomycotina</taxon>
        <taxon>Taphrinomycetes</taxon>
        <taxon>Taphrinales</taxon>
        <taxon>Protomycetaceae</taxon>
        <taxon>Protomyces</taxon>
    </lineage>
</organism>
<feature type="compositionally biased region" description="Polar residues" evidence="2">
    <location>
        <begin position="664"/>
        <end position="674"/>
    </location>
</feature>
<gene>
    <name evidence="3" type="ORF">BCR37DRAFT_14442</name>
</gene>
<protein>
    <submittedName>
        <fullName evidence="3">Uncharacterized protein</fullName>
    </submittedName>
</protein>